<evidence type="ECO:0000313" key="2">
    <source>
        <dbReference type="EMBL" id="DAE02894.1"/>
    </source>
</evidence>
<sequence>MTTATYPRPGTGTTLASLRSARQQEQAQTSAAPAVRPVVEISLNTVQGFEGMQRIADLFCHSTIVPDAFRGNIANCVVALNIAYREKMDPLMVMQNMYIVHGKPAWASAFLIAMFNKCGKYAPIQYEFAGKPGTPQYGCRALTVDLTTGRQIDGPLVTMQMAQAEGWTQRNPKWTTMPDLMFRYRAAAFLIRTQAPEITMGFYSVEEQTEIYEQERRRHSSSVREVVTRAEAATSAPARTPEPEEALPEQRKPDAVVSDSHAPAEKEAAKPSAPKAAAKPEPEPQPAQAKKGPGEKIKCPDSGKMVDDVADCPNCPHRQGCPQWD</sequence>
<dbReference type="EMBL" id="BK015355">
    <property type="protein sequence ID" value="DAE02894.1"/>
    <property type="molecule type" value="Genomic_DNA"/>
</dbReference>
<name>A0A8S5P726_9CAUD</name>
<reference evidence="2" key="1">
    <citation type="journal article" date="2021" name="Proc. Natl. Acad. Sci. U.S.A.">
        <title>A Catalog of Tens of Thousands of Viruses from Human Metagenomes Reveals Hidden Associations with Chronic Diseases.</title>
        <authorList>
            <person name="Tisza M.J."/>
            <person name="Buck C.B."/>
        </authorList>
    </citation>
    <scope>NUCLEOTIDE SEQUENCE</scope>
    <source>
        <strain evidence="2">Ct8Hx23</strain>
    </source>
</reference>
<protein>
    <submittedName>
        <fullName evidence="2">RecT protein</fullName>
    </submittedName>
</protein>
<proteinExistence type="predicted"/>
<feature type="region of interest" description="Disordered" evidence="1">
    <location>
        <begin position="212"/>
        <end position="325"/>
    </location>
</feature>
<evidence type="ECO:0000256" key="1">
    <source>
        <dbReference type="SAM" id="MobiDB-lite"/>
    </source>
</evidence>
<feature type="region of interest" description="Disordered" evidence="1">
    <location>
        <begin position="1"/>
        <end position="31"/>
    </location>
</feature>
<feature type="compositionally biased region" description="Low complexity" evidence="1">
    <location>
        <begin position="270"/>
        <end position="279"/>
    </location>
</feature>
<accession>A0A8S5P726</accession>
<feature type="compositionally biased region" description="Basic and acidic residues" evidence="1">
    <location>
        <begin position="292"/>
        <end position="307"/>
    </location>
</feature>
<organism evidence="2">
    <name type="scientific">Siphoviridae sp. ct8Hx23</name>
    <dbReference type="NCBI Taxonomy" id="2825360"/>
    <lineage>
        <taxon>Viruses</taxon>
        <taxon>Duplodnaviria</taxon>
        <taxon>Heunggongvirae</taxon>
        <taxon>Uroviricota</taxon>
        <taxon>Caudoviricetes</taxon>
    </lineage>
</organism>